<comment type="caution">
    <text evidence="1">The sequence shown here is derived from an EMBL/GenBank/DDBJ whole genome shotgun (WGS) entry which is preliminary data.</text>
</comment>
<evidence type="ECO:0000313" key="2">
    <source>
        <dbReference type="Proteomes" id="UP001165960"/>
    </source>
</evidence>
<evidence type="ECO:0000313" key="1">
    <source>
        <dbReference type="EMBL" id="KAJ9065500.1"/>
    </source>
</evidence>
<name>A0ACC2ST08_9FUNG</name>
<dbReference type="Proteomes" id="UP001165960">
    <property type="component" value="Unassembled WGS sequence"/>
</dbReference>
<proteinExistence type="predicted"/>
<organism evidence="1 2">
    <name type="scientific">Entomophthora muscae</name>
    <dbReference type="NCBI Taxonomy" id="34485"/>
    <lineage>
        <taxon>Eukaryota</taxon>
        <taxon>Fungi</taxon>
        <taxon>Fungi incertae sedis</taxon>
        <taxon>Zoopagomycota</taxon>
        <taxon>Entomophthoromycotina</taxon>
        <taxon>Entomophthoromycetes</taxon>
        <taxon>Entomophthorales</taxon>
        <taxon>Entomophthoraceae</taxon>
        <taxon>Entomophthora</taxon>
    </lineage>
</organism>
<accession>A0ACC2ST08</accession>
<protein>
    <submittedName>
        <fullName evidence="1">Uncharacterized protein</fullName>
    </submittedName>
</protein>
<sequence>MISASTRKRFSKIKLYKKLVYLHLDESDKASNSEEVKRDDLAGFANAPSVKKLKPKLVIQKVEFSENDLKEKFIKGSGNGGQAINKTNSCVEITHIPTGIVIQCQKTRSQAQNRKIARKLLLEKLDDHINGKLSKSALKAAKVLKQKKKQRKRALTKMHGPKSSKTPKEDQEESEDNPTEL</sequence>
<gene>
    <name evidence="1" type="ORF">DSO57_1018951</name>
</gene>
<keyword evidence="2" id="KW-1185">Reference proteome</keyword>
<dbReference type="EMBL" id="QTSX02004344">
    <property type="protein sequence ID" value="KAJ9065500.1"/>
    <property type="molecule type" value="Genomic_DNA"/>
</dbReference>
<reference evidence="1" key="1">
    <citation type="submission" date="2022-04" db="EMBL/GenBank/DDBJ databases">
        <title>Genome of the entomopathogenic fungus Entomophthora muscae.</title>
        <authorList>
            <person name="Elya C."/>
            <person name="Lovett B.R."/>
            <person name="Lee E."/>
            <person name="Macias A.M."/>
            <person name="Hajek A.E."/>
            <person name="De Bivort B.L."/>
            <person name="Kasson M.T."/>
            <person name="De Fine Licht H.H."/>
            <person name="Stajich J.E."/>
        </authorList>
    </citation>
    <scope>NUCLEOTIDE SEQUENCE</scope>
    <source>
        <strain evidence="1">Berkeley</strain>
    </source>
</reference>